<evidence type="ECO:0000313" key="1">
    <source>
        <dbReference type="EMBL" id="SHM88004.1"/>
    </source>
</evidence>
<dbReference type="AlphaFoldDB" id="A0A1M7MBA3"/>
<proteinExistence type="predicted"/>
<dbReference type="Proteomes" id="UP000184038">
    <property type="component" value="Unassembled WGS sequence"/>
</dbReference>
<gene>
    <name evidence="1" type="ORF">SAMN02746066_03720</name>
</gene>
<accession>A0A1M7MBA3</accession>
<dbReference type="EMBL" id="FRCP01000020">
    <property type="protein sequence ID" value="SHM88004.1"/>
    <property type="molecule type" value="Genomic_DNA"/>
</dbReference>
<reference evidence="1 2" key="1">
    <citation type="submission" date="2016-11" db="EMBL/GenBank/DDBJ databases">
        <authorList>
            <person name="Jaros S."/>
            <person name="Januszkiewicz K."/>
            <person name="Wedrychowicz H."/>
        </authorList>
    </citation>
    <scope>NUCLEOTIDE SEQUENCE [LARGE SCALE GENOMIC DNA]</scope>
    <source>
        <strain evidence="1 2">DSM 15930</strain>
    </source>
</reference>
<organism evidence="1 2">
    <name type="scientific">Anaerosporobacter mobilis DSM 15930</name>
    <dbReference type="NCBI Taxonomy" id="1120996"/>
    <lineage>
        <taxon>Bacteria</taxon>
        <taxon>Bacillati</taxon>
        <taxon>Bacillota</taxon>
        <taxon>Clostridia</taxon>
        <taxon>Lachnospirales</taxon>
        <taxon>Lachnospiraceae</taxon>
        <taxon>Anaerosporobacter</taxon>
    </lineage>
</organism>
<keyword evidence="2" id="KW-1185">Reference proteome</keyword>
<sequence>MHMIKLLKLLSNEKGLIILKKTTLICFFLVTTMLFVACKSSYANDIKINNVEESKSNDVNAYIVYEKEHTSYFDNLFQQERNLDGTWGNIKNLPEDLCFFTGNKLLLGTVSHEDICYVYPPTKEIASQFIKLGNWEEKNYLPDEHIHIEI</sequence>
<name>A0A1M7MBA3_9FIRM</name>
<dbReference type="STRING" id="1120996.SAMN02746066_03720"/>
<protein>
    <submittedName>
        <fullName evidence="1">Uncharacterized protein</fullName>
    </submittedName>
</protein>
<evidence type="ECO:0000313" key="2">
    <source>
        <dbReference type="Proteomes" id="UP000184038"/>
    </source>
</evidence>